<evidence type="ECO:0000313" key="3">
    <source>
        <dbReference type="EnsemblMetazoa" id="XP_019856491.1"/>
    </source>
</evidence>
<dbReference type="PANTHER" id="PTHR10887">
    <property type="entry name" value="DNA2/NAM7 HELICASE FAMILY"/>
    <property type="match status" value="1"/>
</dbReference>
<dbReference type="GO" id="GO:0003723">
    <property type="term" value="F:RNA binding"/>
    <property type="evidence" value="ECO:0007669"/>
    <property type="project" value="InterPro"/>
</dbReference>
<dbReference type="GO" id="GO:0043186">
    <property type="term" value="C:P granule"/>
    <property type="evidence" value="ECO:0007669"/>
    <property type="project" value="TreeGrafter"/>
</dbReference>
<dbReference type="Proteomes" id="UP000007879">
    <property type="component" value="Unassembled WGS sequence"/>
</dbReference>
<dbReference type="InterPro" id="IPR001900">
    <property type="entry name" value="RNase_II/R"/>
</dbReference>
<dbReference type="CDD" id="cd18808">
    <property type="entry name" value="SF1_C_Upf1"/>
    <property type="match status" value="2"/>
</dbReference>
<dbReference type="PANTHER" id="PTHR10887:SF365">
    <property type="entry name" value="HELICASE WITH ZINC FINGER DOMAIN-RELATED"/>
    <property type="match status" value="1"/>
</dbReference>
<feature type="compositionally biased region" description="Low complexity" evidence="1">
    <location>
        <begin position="780"/>
        <end position="791"/>
    </location>
</feature>
<feature type="region of interest" description="Disordered" evidence="1">
    <location>
        <begin position="980"/>
        <end position="1004"/>
    </location>
</feature>
<proteinExistence type="predicted"/>
<dbReference type="GO" id="GO:0004540">
    <property type="term" value="F:RNA nuclease activity"/>
    <property type="evidence" value="ECO:0007669"/>
    <property type="project" value="InterPro"/>
</dbReference>
<dbReference type="Pfam" id="PF13086">
    <property type="entry name" value="AAA_11"/>
    <property type="match status" value="2"/>
</dbReference>
<dbReference type="InterPro" id="IPR041679">
    <property type="entry name" value="DNA2/NAM7-like_C"/>
</dbReference>
<feature type="compositionally biased region" description="Polar residues" evidence="1">
    <location>
        <begin position="792"/>
        <end position="844"/>
    </location>
</feature>
<dbReference type="GO" id="GO:0005829">
    <property type="term" value="C:cytosol"/>
    <property type="evidence" value="ECO:0007669"/>
    <property type="project" value="TreeGrafter"/>
</dbReference>
<dbReference type="Pfam" id="PF25049">
    <property type="entry name" value="OB_HELZ2"/>
    <property type="match status" value="1"/>
</dbReference>
<feature type="domain" description="RNB" evidence="2">
    <location>
        <begin position="1991"/>
        <end position="2368"/>
    </location>
</feature>
<dbReference type="InterPro" id="IPR047187">
    <property type="entry name" value="SF1_C_Upf1"/>
</dbReference>
<reference evidence="4" key="1">
    <citation type="journal article" date="2010" name="Nature">
        <title>The Amphimedon queenslandica genome and the evolution of animal complexity.</title>
        <authorList>
            <person name="Srivastava M."/>
            <person name="Simakov O."/>
            <person name="Chapman J."/>
            <person name="Fahey B."/>
            <person name="Gauthier M.E."/>
            <person name="Mitros T."/>
            <person name="Richards G.S."/>
            <person name="Conaco C."/>
            <person name="Dacre M."/>
            <person name="Hellsten U."/>
            <person name="Larroux C."/>
            <person name="Putnam N.H."/>
            <person name="Stanke M."/>
            <person name="Adamska M."/>
            <person name="Darling A."/>
            <person name="Degnan S.M."/>
            <person name="Oakley T.H."/>
            <person name="Plachetzki D.C."/>
            <person name="Zhai Y."/>
            <person name="Adamski M."/>
            <person name="Calcino A."/>
            <person name="Cummins S.F."/>
            <person name="Goodstein D.M."/>
            <person name="Harris C."/>
            <person name="Jackson D.J."/>
            <person name="Leys S.P."/>
            <person name="Shu S."/>
            <person name="Woodcroft B.J."/>
            <person name="Vervoort M."/>
            <person name="Kosik K.S."/>
            <person name="Manning G."/>
            <person name="Degnan B.M."/>
            <person name="Rokhsar D.S."/>
        </authorList>
    </citation>
    <scope>NUCLEOTIDE SEQUENCE [LARGE SCALE GENOMIC DNA]</scope>
</reference>
<dbReference type="InterPro" id="IPR027417">
    <property type="entry name" value="P-loop_NTPase"/>
</dbReference>
<feature type="compositionally biased region" description="Low complexity" evidence="1">
    <location>
        <begin position="850"/>
        <end position="867"/>
    </location>
</feature>
<keyword evidence="4" id="KW-1185">Reference proteome</keyword>
<evidence type="ECO:0000256" key="1">
    <source>
        <dbReference type="SAM" id="MobiDB-lite"/>
    </source>
</evidence>
<sequence length="2817" mass="320854">MAVYQRIQDTYEPALVCISCFYPLDTALYIIGCRRPDIHQPPYCCWAIIQGGVLILLLESVHYSSPIHYFPERHDLMHGHSAIDFQFMLNKERTLHLPKEPDTKSLHSSYREFQPSYDDMKLPITTDHYKSKFTALLYYEEQERIGLLKKKCNGCFVLQKCKPPFLKGDERGYSPNFYCLQGMSSAQIMYATQASDHRVTISIGQHNYVATILSCNYSLIDDKLYICSNCSIVVHSFLRVNVSFEVDHHYFHSLMDGVKRISSKVLRRLIPTPEDFKSPPRSISIDIRRQPYGGIDLDLEQIPALEAILSNQCSAPVLVSGAFGCGKTRLLAVATECFFREHREAGHHSPCRILICCHHQHSADFFMENYFNKMLSHSKYPWPVKVLRATSSRHHVDYSNCVQAIDFDISLYRRETAFLLVTTFGGALTISRKKVEPDFFTHILIDEGAQTREPEALSPFLMANKNTRIVIAGDHQQVGPQLLVLGKAPQQFGLCVSLLQRLLEKYKSIGDISKRNTPSWNINYRSQADLLELPSKLFYNSELRACGRVPYHLKAPYPYVFICSSFTNDIPVDAQCAVEADRLLQAVQLHSDKFKSWELKDTCIMTPSLKQANLIKRLIKTKFRSLIGVNVITSYQMQGQEYRMLFMSTVESLEPNGRPFDPLKSFCNPALFNTAITRSKSLVVAVGNPLVLLLSEATMDNLKWCWREFISRCLQNETFKSTPDCVQFEQVKVQFFDMLKCDNPADMIKIFQKNIYSQNCCTKSAHVSPSLISTPQIMHSTRTSRQQSSSTPSFVPQSCHLSQVAKQPSPQASQESSFQNEAVQSWTQVLPSPQASKKQLTFSPQEAKMQQSSSKQQLLQHPVKQQQYPVVEQETHSKIEHQQVYTAKQEKSSKRKRSSRRKKKGHVTDSLLLSKQAGTKNLSSQKSLSTVEQQKGSNTAVQSKVGPLVLQQLPTASPQQQKQSPWKPLEPVVPISLESTTTASKSSQVVRSSHNHLSSQYSEPLQNPRNITMSFFISPELEASLYTVPMKNQMYHSKTPITDVHTIEKSILMHSFKKHTHHPINKDLLAATLTRSNYKEKFHQLLCREEDEHERILRDKCNGFYDLKLSSIKLCMKRHIEKYQEKYELFYTIWNAQLDADTIAYAMQASEGIVVLHLSTGDMQADILETKNRNNLYFLLGLATNPGVKQESNVSVTFILKYSYFDRLHRALDSLPLAVLNRLMPSNPCHFSNVVLNDEDIPPPVKCVHEIGVVKLEYSQREALKSIMSCEANKAPVLIVGSFGTGKTQLLARAAYQILRQDRKNRILICAHHQHSADTFMANYFSKMIDSGWYCGKVVRLMANRDYCAPSNCVKYYATIKDRHFKKLNEISIIVTTFSTSLHMLGVVPKGFFTHILLDEGAQTREPESIAPLCLADDNTQIVIAGDHKQVGPSLLVLGELAIKNGLSLSLLERLHTLYNDDRLIDASSVHSATLLTNFRCHHALLSLPSYLFYDSTLITAAEAVTHLHPEAKYPLHFICSDLSEAKEISTNDNEIEATILLQEISNYVESWPDQWGEMDLSKVCVMTVTAHQKIKVIQVLSHHYSHLEDIDVRTVFDIQGCEYEAIFLSTAEPTTREGKSKNPTKTPCSQYVFNTALTRAKSLVVCAGNPFLLMTIEESMGNECSCWKEYIRRCILSKTFVVPTKLQDGACQSVVHDQIKMLQEMVFKLSPVLMTNFTTDSILKSFQETLKSIRHYKRSELLKLSYSNCDILDFDDSVVSQGKKEGEQEGIYDCELQMKSYRSAIAVPRDQSKEAIVINGLNNRRGAFNNDIVRVEVTVFNSHSASGNKKAVVLRSGRVVEVIKAQHPTRYVCRSDQYGFVKFYPLDKTAPIILNLPKLSYKLLRYRPKDDQAPMIHDYITVFREDSLYDANDEIPRIKELIPFELSQNFLFVVEVLQWKKKYRTALGAVIEAVPRTSNIFFINRLLNLVYNIQEEDDEVHSPLQSPNETNELHHYDRAFTIDPPLSKDLDDAVSLTPLPEDGNYELAVLIANVAKHINENHPLDKKAKQRGTSVYGAKQRGAQRVRHMFPSSITSQLSLDYLKKRHVLCVPATVVIEEGVVTSVVSGDPKEAMVTSQVRFTYESAKKVMHNETVDDETRRQVKAFDDASGPSLLMANTLNLLYEIAMYLRIKRLDDPGYCYDRPEEGEEGNWQTHLLIEELMIFCNAAIAEYLHDRLPQQSALFLAQLPILKEDELEFVNQNEKCLQHSLSLKCYLNEFNNKTAPLILPNTTLQALVDVCSRRDHIQLVSILNNNKLYPQLAMAEAMSRTIKRKSSYIVVENNNEHICAYHSHNGLALSAYTHFTSPIRRYADLVVQRLVISLIEGRPIAENSDENNNELVKLCSQLNVKSKAAKDYEKADNKACITRSCEVSLERAEAFVIQSCKNINDSFELSFSSSHYECIHGQDTSFSMSDLNFHHKIEDGTTKFVVWKIVSISLSQTFSLFSHPDVIDMPPATLKAPYCSIAAKMYQYTQGREGESQIRRSSADLTVCDKAISLSPERWLVTHKYLKCQNEENFEKIRGLILHEQQLEVSKDKWQSKRSKESIAITYEVKRPFTAANDVVTVWLGKSLTEYLPTPAIQLMEIAPTVRVCLQHNNNPLCFSGIHLQKASRDTAYHSIKQYVELWSKVLIAESANQSVKTKNLIFIRHAPLKWNEFIRVNDYIHDPYYVPKDEVSLIIPPKNQDSLDFISIKSGDFLCVRYEISDSLNAVYHFVVAEGKNEKIDKKDNVDIVIKMRAEGDYSCRIRENMYQELKKGNQTCDIQIIPIPVSFR</sequence>
<dbReference type="Pfam" id="PF00773">
    <property type="entry name" value="RNB"/>
    <property type="match status" value="1"/>
</dbReference>
<dbReference type="GO" id="GO:0035194">
    <property type="term" value="P:regulatory ncRNA-mediated post-transcriptional gene silencing"/>
    <property type="evidence" value="ECO:0007669"/>
    <property type="project" value="TreeGrafter"/>
</dbReference>
<protein>
    <recommendedName>
        <fullName evidence="2">RNB domain-containing protein</fullName>
    </recommendedName>
</protein>
<dbReference type="EnsemblMetazoa" id="XM_020000932.1">
    <property type="protein sequence ID" value="XP_019856491.1"/>
    <property type="gene ID" value="LOC109585004"/>
</dbReference>
<accession>A0AAN0JI59</accession>
<dbReference type="SUPFAM" id="SSF52540">
    <property type="entry name" value="P-loop containing nucleoside triphosphate hydrolases"/>
    <property type="match status" value="2"/>
</dbReference>
<reference evidence="3" key="2">
    <citation type="submission" date="2024-06" db="UniProtKB">
        <authorList>
            <consortium name="EnsemblMetazoa"/>
        </authorList>
    </citation>
    <scope>IDENTIFICATION</scope>
</reference>
<organism evidence="3 4">
    <name type="scientific">Amphimedon queenslandica</name>
    <name type="common">Sponge</name>
    <dbReference type="NCBI Taxonomy" id="400682"/>
    <lineage>
        <taxon>Eukaryota</taxon>
        <taxon>Metazoa</taxon>
        <taxon>Porifera</taxon>
        <taxon>Demospongiae</taxon>
        <taxon>Heteroscleromorpha</taxon>
        <taxon>Haplosclerida</taxon>
        <taxon>Niphatidae</taxon>
        <taxon>Amphimedon</taxon>
    </lineage>
</organism>
<dbReference type="SUPFAM" id="SSF50249">
    <property type="entry name" value="Nucleic acid-binding proteins"/>
    <property type="match status" value="2"/>
</dbReference>
<dbReference type="RefSeq" id="XP_019856491.1">
    <property type="nucleotide sequence ID" value="XM_020000932.1"/>
</dbReference>
<dbReference type="InterPro" id="IPR041677">
    <property type="entry name" value="DNA2/NAM7_AAA_11"/>
</dbReference>
<feature type="compositionally biased region" description="Basic residues" evidence="1">
    <location>
        <begin position="893"/>
        <end position="905"/>
    </location>
</feature>
<feature type="compositionally biased region" description="Polar residues" evidence="1">
    <location>
        <begin position="911"/>
        <end position="940"/>
    </location>
</feature>
<dbReference type="Gene3D" id="3.40.50.300">
    <property type="entry name" value="P-loop containing nucleotide triphosphate hydrolases"/>
    <property type="match status" value="4"/>
</dbReference>
<dbReference type="GeneID" id="109585004"/>
<dbReference type="SMART" id="SM00955">
    <property type="entry name" value="RNB"/>
    <property type="match status" value="1"/>
</dbReference>
<dbReference type="InterPro" id="IPR045055">
    <property type="entry name" value="DNA2/NAM7-like"/>
</dbReference>
<dbReference type="Pfam" id="PF13087">
    <property type="entry name" value="AAA_12"/>
    <property type="match status" value="2"/>
</dbReference>
<name>A0AAN0JI59_AMPQE</name>
<dbReference type="GO" id="GO:0004386">
    <property type="term" value="F:helicase activity"/>
    <property type="evidence" value="ECO:0007669"/>
    <property type="project" value="InterPro"/>
</dbReference>
<evidence type="ECO:0000313" key="4">
    <source>
        <dbReference type="Proteomes" id="UP000007879"/>
    </source>
</evidence>
<dbReference type="InterPro" id="IPR056787">
    <property type="entry name" value="OB_HELZ2"/>
</dbReference>
<dbReference type="KEGG" id="aqu:109585004"/>
<feature type="region of interest" description="Disordered" evidence="1">
    <location>
        <begin position="778"/>
        <end position="940"/>
    </location>
</feature>
<evidence type="ECO:0000259" key="2">
    <source>
        <dbReference type="SMART" id="SM00955"/>
    </source>
</evidence>
<dbReference type="InterPro" id="IPR012340">
    <property type="entry name" value="NA-bd_OB-fold"/>
</dbReference>